<name>A0AAV2RMR9_MEGNR</name>
<dbReference type="EMBL" id="CAXKWB010025612">
    <property type="protein sequence ID" value="CAL4128409.1"/>
    <property type="molecule type" value="Genomic_DNA"/>
</dbReference>
<comment type="caution">
    <text evidence="2">The sequence shown here is derived from an EMBL/GenBank/DDBJ whole genome shotgun (WGS) entry which is preliminary data.</text>
</comment>
<gene>
    <name evidence="2" type="ORF">MNOR_LOCUS26085</name>
</gene>
<sequence>GEIMPRKKINSHQFQEVLEQDDFGNSSEIEELSDDEMGDITVVNIPDEAKDDDTFEAKTENVKWEKTPFTPSGIPVEDFCTPMELVCNDEHEPLSPLNYFTNFFTKDFIENVAEKTNMFYMQNTGKNLNVTPGEIQTLIGIHIEMGTVTYPQLRLYWGQTRRYDLIADAMTFNRFSNLRNNLHMVNNLDHDVNSTDKFWKVRPIMDKFLEVISKENVKPILCVNEQMIPFRGKLTLKQFVRGKPIPWGIKLFFLCSEGGMPYNFMAYQGKSNIIPEEYKDLGLGGAIVMSLVKGRVEKESNYNLFIDNFFTSPILINKLLEYGTFCTGTVRANRIGKPPIKSIKDLKSDGRGAMDGCTSTDGNMCLVKWNDNNIVNLLSSAYDWEKSAQVRRWDKVKKERIDVKCPSGIIHYNKGMEGVDQLDFYLALYRIHIKSKKWTLRVIFHFVDLGVIVSWLQYKRDCESSGVPSKEQKSLLQFRLELAEAVINAGSNSLKVSNKKSRNYFHCSPGEDVRYDGIGHFPEWRNERQRCRYCSHNHSRAASHTFCIKCNVHLCINSRRNCFLDYHKRS</sequence>
<dbReference type="PANTHER" id="PTHR47272">
    <property type="entry name" value="DDE_TNP_1_7 DOMAIN-CONTAINING PROTEIN"/>
    <property type="match status" value="1"/>
</dbReference>
<accession>A0AAV2RMR9</accession>
<feature type="domain" description="PiggyBac transposable element-derived protein" evidence="1">
    <location>
        <begin position="95"/>
        <end position="452"/>
    </location>
</feature>
<dbReference type="Pfam" id="PF13843">
    <property type="entry name" value="DDE_Tnp_1_7"/>
    <property type="match status" value="1"/>
</dbReference>
<dbReference type="Proteomes" id="UP001497623">
    <property type="component" value="Unassembled WGS sequence"/>
</dbReference>
<feature type="non-terminal residue" evidence="2">
    <location>
        <position position="1"/>
    </location>
</feature>
<evidence type="ECO:0000313" key="3">
    <source>
        <dbReference type="Proteomes" id="UP001497623"/>
    </source>
</evidence>
<evidence type="ECO:0000313" key="2">
    <source>
        <dbReference type="EMBL" id="CAL4128409.1"/>
    </source>
</evidence>
<protein>
    <recommendedName>
        <fullName evidence="1">PiggyBac transposable element-derived protein domain-containing protein</fullName>
    </recommendedName>
</protein>
<dbReference type="InterPro" id="IPR029526">
    <property type="entry name" value="PGBD"/>
</dbReference>
<keyword evidence="3" id="KW-1185">Reference proteome</keyword>
<dbReference type="AlphaFoldDB" id="A0AAV2RMR9"/>
<reference evidence="2 3" key="1">
    <citation type="submission" date="2024-05" db="EMBL/GenBank/DDBJ databases">
        <authorList>
            <person name="Wallberg A."/>
        </authorList>
    </citation>
    <scope>NUCLEOTIDE SEQUENCE [LARGE SCALE GENOMIC DNA]</scope>
</reference>
<proteinExistence type="predicted"/>
<dbReference type="PANTHER" id="PTHR47272:SF2">
    <property type="entry name" value="PIGGYBAC TRANSPOSABLE ELEMENT-DERIVED PROTEIN 3-LIKE"/>
    <property type="match status" value="1"/>
</dbReference>
<organism evidence="2 3">
    <name type="scientific">Meganyctiphanes norvegica</name>
    <name type="common">Northern krill</name>
    <name type="synonym">Thysanopoda norvegica</name>
    <dbReference type="NCBI Taxonomy" id="48144"/>
    <lineage>
        <taxon>Eukaryota</taxon>
        <taxon>Metazoa</taxon>
        <taxon>Ecdysozoa</taxon>
        <taxon>Arthropoda</taxon>
        <taxon>Crustacea</taxon>
        <taxon>Multicrustacea</taxon>
        <taxon>Malacostraca</taxon>
        <taxon>Eumalacostraca</taxon>
        <taxon>Eucarida</taxon>
        <taxon>Euphausiacea</taxon>
        <taxon>Euphausiidae</taxon>
        <taxon>Meganyctiphanes</taxon>
    </lineage>
</organism>
<evidence type="ECO:0000259" key="1">
    <source>
        <dbReference type="Pfam" id="PF13843"/>
    </source>
</evidence>